<dbReference type="FunFam" id="1.10.12.10:FF:000004">
    <property type="entry name" value="Delta3,5-delta2,4-dienoyl-CoA isomerase"/>
    <property type="match status" value="1"/>
</dbReference>
<evidence type="ECO:0000256" key="6">
    <source>
        <dbReference type="ARBA" id="ARBA00022990"/>
    </source>
</evidence>
<comment type="subcellular location">
    <subcellularLocation>
        <location evidence="1">Peroxisome</location>
    </subcellularLocation>
</comment>
<comment type="pathway">
    <text evidence="3">Lipid metabolism; fatty acid beta-oxidation.</text>
</comment>
<comment type="pathway">
    <text evidence="2">Mycotoxin biosynthesis.</text>
</comment>
<dbReference type="PANTHER" id="PTHR43149:SF1">
    <property type="entry name" value="DELTA(3,5)-DELTA(2,4)-DIENOYL-COA ISOMERASE, MITOCHONDRIAL"/>
    <property type="match status" value="1"/>
</dbReference>
<dbReference type="RefSeq" id="XP_033654307.1">
    <property type="nucleotide sequence ID" value="XM_033798292.1"/>
</dbReference>
<dbReference type="GO" id="GO:0005777">
    <property type="term" value="C:peroxisome"/>
    <property type="evidence" value="ECO:0007669"/>
    <property type="project" value="UniProtKB-SubCell"/>
</dbReference>
<keyword evidence="12" id="KW-1185">Reference proteome</keyword>
<evidence type="ECO:0000256" key="3">
    <source>
        <dbReference type="ARBA" id="ARBA00005005"/>
    </source>
</evidence>
<dbReference type="InterPro" id="IPR001753">
    <property type="entry name" value="Enoyl-CoA_hydra/iso"/>
</dbReference>
<keyword evidence="5" id="KW-0276">Fatty acid metabolism</keyword>
<organism evidence="11 12">
    <name type="scientific">Westerdykella ornata</name>
    <dbReference type="NCBI Taxonomy" id="318751"/>
    <lineage>
        <taxon>Eukaryota</taxon>
        <taxon>Fungi</taxon>
        <taxon>Dikarya</taxon>
        <taxon>Ascomycota</taxon>
        <taxon>Pezizomycotina</taxon>
        <taxon>Dothideomycetes</taxon>
        <taxon>Pleosporomycetidae</taxon>
        <taxon>Pleosporales</taxon>
        <taxon>Sporormiaceae</taxon>
        <taxon>Westerdykella</taxon>
    </lineage>
</organism>
<evidence type="ECO:0000256" key="1">
    <source>
        <dbReference type="ARBA" id="ARBA00004275"/>
    </source>
</evidence>
<dbReference type="EMBL" id="ML986492">
    <property type="protein sequence ID" value="KAF2276768.1"/>
    <property type="molecule type" value="Genomic_DNA"/>
</dbReference>
<dbReference type="SUPFAM" id="SSF52096">
    <property type="entry name" value="ClpP/crotonase"/>
    <property type="match status" value="1"/>
</dbReference>
<dbReference type="InterPro" id="IPR029045">
    <property type="entry name" value="ClpP/crotonase-like_dom_sf"/>
</dbReference>
<dbReference type="PANTHER" id="PTHR43149">
    <property type="entry name" value="ENOYL-COA HYDRATASE"/>
    <property type="match status" value="1"/>
</dbReference>
<dbReference type="GO" id="GO:0005739">
    <property type="term" value="C:mitochondrion"/>
    <property type="evidence" value="ECO:0007669"/>
    <property type="project" value="TreeGrafter"/>
</dbReference>
<dbReference type="UniPathway" id="UPA00659"/>
<dbReference type="GO" id="GO:0051750">
    <property type="term" value="F:delta(3,5)-delta(2,4)-dienoyl-CoA isomerase activity"/>
    <property type="evidence" value="ECO:0007669"/>
    <property type="project" value="TreeGrafter"/>
</dbReference>
<dbReference type="InterPro" id="IPR014748">
    <property type="entry name" value="Enoyl-CoA_hydra_C"/>
</dbReference>
<reference evidence="11" key="1">
    <citation type="journal article" date="2020" name="Stud. Mycol.">
        <title>101 Dothideomycetes genomes: a test case for predicting lifestyles and emergence of pathogens.</title>
        <authorList>
            <person name="Haridas S."/>
            <person name="Albert R."/>
            <person name="Binder M."/>
            <person name="Bloem J."/>
            <person name="Labutti K."/>
            <person name="Salamov A."/>
            <person name="Andreopoulos B."/>
            <person name="Baker S."/>
            <person name="Barry K."/>
            <person name="Bills G."/>
            <person name="Bluhm B."/>
            <person name="Cannon C."/>
            <person name="Castanera R."/>
            <person name="Culley D."/>
            <person name="Daum C."/>
            <person name="Ezra D."/>
            <person name="Gonzalez J."/>
            <person name="Henrissat B."/>
            <person name="Kuo A."/>
            <person name="Liang C."/>
            <person name="Lipzen A."/>
            <person name="Lutzoni F."/>
            <person name="Magnuson J."/>
            <person name="Mondo S."/>
            <person name="Nolan M."/>
            <person name="Ohm R."/>
            <person name="Pangilinan J."/>
            <person name="Park H.-J."/>
            <person name="Ramirez L."/>
            <person name="Alfaro M."/>
            <person name="Sun H."/>
            <person name="Tritt A."/>
            <person name="Yoshinaga Y."/>
            <person name="Zwiers L.-H."/>
            <person name="Turgeon B."/>
            <person name="Goodwin S."/>
            <person name="Spatafora J."/>
            <person name="Crous P."/>
            <person name="Grigoriev I."/>
        </authorList>
    </citation>
    <scope>NUCLEOTIDE SEQUENCE</scope>
    <source>
        <strain evidence="11">CBS 379.55</strain>
    </source>
</reference>
<name>A0A6A6JLE5_WESOR</name>
<dbReference type="Gene3D" id="1.10.12.10">
    <property type="entry name" value="Lyase 2-enoyl-coa Hydratase, Chain A, domain 2"/>
    <property type="match status" value="1"/>
</dbReference>
<evidence type="ECO:0000256" key="7">
    <source>
        <dbReference type="ARBA" id="ARBA00023026"/>
    </source>
</evidence>
<comment type="similarity">
    <text evidence="4">Belongs to the enoyl-CoA hydratase/isomerase family.</text>
</comment>
<gene>
    <name evidence="11" type="ORF">EI97DRAFT_433004</name>
</gene>
<evidence type="ECO:0000256" key="8">
    <source>
        <dbReference type="ARBA" id="ARBA00023098"/>
    </source>
</evidence>
<sequence length="286" mass="31411">MAHHPSPQDYRFDYFNVTFPAEYVAHVEINRPDKLNAFFEQMWLNLSTIFRKLSFDPHVRAILLTGAGDRAFTAGLDVKAASQGTLSQPTTSSPDPARTATTLRRHILDFQSCITSVEKCEKPVIAILHGISYGLAIDLSLAADIRLSTTTTRFSVKEVDIGLAADIGTLSRLPHAVGNASWVKDVCLTARVFDSEEALRVGFVSEVFNDKNAAVAAGLEKARLIASKSPVAIVGTKELLNYSRDRPVQDGLSYTAVWNAAMVQTKDVKDAMLSGLQRRKPTFEKL</sequence>
<dbReference type="Gene3D" id="3.90.226.10">
    <property type="entry name" value="2-enoyl-CoA Hydratase, Chain A, domain 1"/>
    <property type="match status" value="1"/>
</dbReference>
<dbReference type="GeneID" id="54551467"/>
<evidence type="ECO:0000256" key="10">
    <source>
        <dbReference type="ARBA" id="ARBA00023235"/>
    </source>
</evidence>
<keyword evidence="9" id="KW-0576">Peroxisome</keyword>
<keyword evidence="10" id="KW-0413">Isomerase</keyword>
<evidence type="ECO:0000256" key="9">
    <source>
        <dbReference type="ARBA" id="ARBA00023140"/>
    </source>
</evidence>
<dbReference type="OrthoDB" id="14970at2759"/>
<keyword evidence="6" id="KW-0007">Acetylation</keyword>
<evidence type="ECO:0000313" key="12">
    <source>
        <dbReference type="Proteomes" id="UP000800097"/>
    </source>
</evidence>
<keyword evidence="7" id="KW-0843">Virulence</keyword>
<dbReference type="FunFam" id="3.90.226.10:FF:000024">
    <property type="entry name" value="Delta3,5-delta2,4-dienoyl-CoA isomerase"/>
    <property type="match status" value="1"/>
</dbReference>
<evidence type="ECO:0000256" key="5">
    <source>
        <dbReference type="ARBA" id="ARBA00022832"/>
    </source>
</evidence>
<dbReference type="GO" id="GO:0006635">
    <property type="term" value="P:fatty acid beta-oxidation"/>
    <property type="evidence" value="ECO:0007669"/>
    <property type="project" value="UniProtKB-UniPathway"/>
</dbReference>
<dbReference type="AlphaFoldDB" id="A0A6A6JLE5"/>
<keyword evidence="8" id="KW-0443">Lipid metabolism</keyword>
<dbReference type="InterPro" id="IPR045002">
    <property type="entry name" value="Ech1-like"/>
</dbReference>
<dbReference type="Pfam" id="PF00378">
    <property type="entry name" value="ECH_1"/>
    <property type="match status" value="1"/>
</dbReference>
<protein>
    <submittedName>
        <fullName evidence="11">ClpP/crotonase</fullName>
    </submittedName>
</protein>
<evidence type="ECO:0000256" key="2">
    <source>
        <dbReference type="ARBA" id="ARBA00004685"/>
    </source>
</evidence>
<dbReference type="Proteomes" id="UP000800097">
    <property type="component" value="Unassembled WGS sequence"/>
</dbReference>
<evidence type="ECO:0000256" key="4">
    <source>
        <dbReference type="ARBA" id="ARBA00005254"/>
    </source>
</evidence>
<accession>A0A6A6JLE5</accession>
<evidence type="ECO:0000313" key="11">
    <source>
        <dbReference type="EMBL" id="KAF2276768.1"/>
    </source>
</evidence>
<dbReference type="CDD" id="cd06558">
    <property type="entry name" value="crotonase-like"/>
    <property type="match status" value="1"/>
</dbReference>
<proteinExistence type="inferred from homology"/>